<name>A0A1E5KSD0_9ENTE</name>
<dbReference type="PANTHER" id="PTHR23150">
    <property type="entry name" value="SULFATASE MODIFYING FACTOR 1, 2"/>
    <property type="match status" value="1"/>
</dbReference>
<dbReference type="InterPro" id="IPR042095">
    <property type="entry name" value="SUMF_sf"/>
</dbReference>
<dbReference type="OrthoDB" id="9768004at2"/>
<dbReference type="InterPro" id="IPR016187">
    <property type="entry name" value="CTDL_fold"/>
</dbReference>
<evidence type="ECO:0000313" key="3">
    <source>
        <dbReference type="Proteomes" id="UP000095256"/>
    </source>
</evidence>
<dbReference type="EMBL" id="MIEK01000081">
    <property type="protein sequence ID" value="OEH80771.1"/>
    <property type="molecule type" value="Genomic_DNA"/>
</dbReference>
<organism evidence="2 3">
    <name type="scientific">Enterococcus rivorum</name>
    <dbReference type="NCBI Taxonomy" id="762845"/>
    <lineage>
        <taxon>Bacteria</taxon>
        <taxon>Bacillati</taxon>
        <taxon>Bacillota</taxon>
        <taxon>Bacilli</taxon>
        <taxon>Lactobacillales</taxon>
        <taxon>Enterococcaceae</taxon>
        <taxon>Enterococcus</taxon>
    </lineage>
</organism>
<comment type="caution">
    <text evidence="2">The sequence shown here is derived from an EMBL/GenBank/DDBJ whole genome shotgun (WGS) entry which is preliminary data.</text>
</comment>
<evidence type="ECO:0000259" key="1">
    <source>
        <dbReference type="Pfam" id="PF03781"/>
    </source>
</evidence>
<dbReference type="PANTHER" id="PTHR23150:SF19">
    <property type="entry name" value="FORMYLGLYCINE-GENERATING ENZYME"/>
    <property type="match status" value="1"/>
</dbReference>
<dbReference type="Pfam" id="PF03781">
    <property type="entry name" value="FGE-sulfatase"/>
    <property type="match status" value="1"/>
</dbReference>
<protein>
    <submittedName>
        <fullName evidence="2">Serine/threonine protein phosphatase</fullName>
    </submittedName>
</protein>
<dbReference type="InterPro" id="IPR005532">
    <property type="entry name" value="SUMF_dom"/>
</dbReference>
<dbReference type="AlphaFoldDB" id="A0A1E5KSD0"/>
<proteinExistence type="predicted"/>
<feature type="domain" description="Sulfatase-modifying factor enzyme-like" evidence="1">
    <location>
        <begin position="3"/>
        <end position="283"/>
    </location>
</feature>
<dbReference type="Gene3D" id="3.90.1580.10">
    <property type="entry name" value="paralog of FGE (formylglycine-generating enzyme)"/>
    <property type="match status" value="1"/>
</dbReference>
<dbReference type="STRING" id="762845.BCR26_07145"/>
<dbReference type="InterPro" id="IPR051043">
    <property type="entry name" value="Sulfatase_Mod_Factor_Kinase"/>
</dbReference>
<keyword evidence="3" id="KW-1185">Reference proteome</keyword>
<reference evidence="2 3" key="1">
    <citation type="submission" date="2016-09" db="EMBL/GenBank/DDBJ databases">
        <authorList>
            <person name="Capua I."/>
            <person name="De Benedictis P."/>
            <person name="Joannis T."/>
            <person name="Lombin L.H."/>
            <person name="Cattoli G."/>
        </authorList>
    </citation>
    <scope>NUCLEOTIDE SEQUENCE [LARGE SCALE GENOMIC DNA]</scope>
    <source>
        <strain evidence="2 3">LMG 25899</strain>
    </source>
</reference>
<accession>A0A1E5KSD0</accession>
<evidence type="ECO:0000313" key="2">
    <source>
        <dbReference type="EMBL" id="OEH80771.1"/>
    </source>
</evidence>
<gene>
    <name evidence="2" type="ORF">BCR26_07145</name>
</gene>
<dbReference type="Proteomes" id="UP000095256">
    <property type="component" value="Unassembled WGS sequence"/>
</dbReference>
<sequence length="285" mass="32245">MQKILGGSYQIGTNSGVGVPTDLEGPAIQVTINDFLIDSLTVTNQDFLSFVEATGYVTEAERLGWSFVFHYFLDEVTKKQSQTVGGLSWWYGVKKADWRHPEGANSTITGRMDHPVTQVSRNDAVAYCIWAEKRLPTEAEWEIAAKGGNNFDQYPWGKELLINGEHRCNIWQGDFPDNNIHADGFDGTAPAKHYLPNDYGLYQMIGNVWEWCVNPGRISLETFNNMDGKTFWKQHQQVDDQYYAIKGGSFLCHHTYCNRYRIAARNGNTGMSASNNMGFRCVKDI</sequence>
<dbReference type="RefSeq" id="WP_069700289.1">
    <property type="nucleotide sequence ID" value="NZ_JAGGMA010000001.1"/>
</dbReference>
<dbReference type="SUPFAM" id="SSF56436">
    <property type="entry name" value="C-type lectin-like"/>
    <property type="match status" value="1"/>
</dbReference>
<dbReference type="GO" id="GO:0120147">
    <property type="term" value="F:formylglycine-generating oxidase activity"/>
    <property type="evidence" value="ECO:0007669"/>
    <property type="project" value="TreeGrafter"/>
</dbReference>